<gene>
    <name evidence="2" type="ORF">L249_6916</name>
</gene>
<reference evidence="2 3" key="1">
    <citation type="journal article" date="2015" name="BMC Genomics">
        <title>Insights from the genome of Ophiocordyceps polyrhachis-furcata to pathogenicity and host specificity in insect fungi.</title>
        <authorList>
            <person name="Wichadakul D."/>
            <person name="Kobmoo N."/>
            <person name="Ingsriswang S."/>
            <person name="Tangphatsornruang S."/>
            <person name="Chantasingh D."/>
            <person name="Luangsa-ard J.J."/>
            <person name="Eurwilaichitr L."/>
        </authorList>
    </citation>
    <scope>NUCLEOTIDE SEQUENCE [LARGE SCALE GENOMIC DNA]</scope>
    <source>
        <strain evidence="2 3">BCC 54312</strain>
    </source>
</reference>
<feature type="compositionally biased region" description="Basic and acidic residues" evidence="1">
    <location>
        <begin position="41"/>
        <end position="52"/>
    </location>
</feature>
<name>A0A367LK16_9HYPO</name>
<comment type="caution">
    <text evidence="2">The sequence shown here is derived from an EMBL/GenBank/DDBJ whole genome shotgun (WGS) entry which is preliminary data.</text>
</comment>
<dbReference type="Proteomes" id="UP000253664">
    <property type="component" value="Unassembled WGS sequence"/>
</dbReference>
<accession>A0A367LK16</accession>
<proteinExistence type="predicted"/>
<feature type="region of interest" description="Disordered" evidence="1">
    <location>
        <begin position="29"/>
        <end position="79"/>
    </location>
</feature>
<evidence type="ECO:0000313" key="2">
    <source>
        <dbReference type="EMBL" id="RCI14761.1"/>
    </source>
</evidence>
<sequence>MEAVVKPAVGPWYKELRLVGSPGYKPWRAPLGPGRMASGAAREHRLASDPDCHQTQTSRRTDGRTRTDVSRPQTHQGTR</sequence>
<dbReference type="AlphaFoldDB" id="A0A367LK16"/>
<organism evidence="2 3">
    <name type="scientific">Ophiocordyceps polyrhachis-furcata BCC 54312</name>
    <dbReference type="NCBI Taxonomy" id="1330021"/>
    <lineage>
        <taxon>Eukaryota</taxon>
        <taxon>Fungi</taxon>
        <taxon>Dikarya</taxon>
        <taxon>Ascomycota</taxon>
        <taxon>Pezizomycotina</taxon>
        <taxon>Sordariomycetes</taxon>
        <taxon>Hypocreomycetidae</taxon>
        <taxon>Hypocreales</taxon>
        <taxon>Ophiocordycipitaceae</taxon>
        <taxon>Ophiocordyceps</taxon>
    </lineage>
</organism>
<feature type="non-terminal residue" evidence="2">
    <location>
        <position position="79"/>
    </location>
</feature>
<evidence type="ECO:0000313" key="3">
    <source>
        <dbReference type="Proteomes" id="UP000253664"/>
    </source>
</evidence>
<protein>
    <submittedName>
        <fullName evidence="2">Uncharacterized protein</fullName>
    </submittedName>
</protein>
<feature type="compositionally biased region" description="Basic and acidic residues" evidence="1">
    <location>
        <begin position="59"/>
        <end position="69"/>
    </location>
</feature>
<dbReference type="EMBL" id="LKCN02000003">
    <property type="protein sequence ID" value="RCI14761.1"/>
    <property type="molecule type" value="Genomic_DNA"/>
</dbReference>
<evidence type="ECO:0000256" key="1">
    <source>
        <dbReference type="SAM" id="MobiDB-lite"/>
    </source>
</evidence>
<keyword evidence="3" id="KW-1185">Reference proteome</keyword>